<dbReference type="Gene3D" id="3.30.70.330">
    <property type="match status" value="2"/>
</dbReference>
<keyword evidence="4" id="KW-1185">Reference proteome</keyword>
<evidence type="ECO:0000313" key="4">
    <source>
        <dbReference type="Proteomes" id="UP000006729"/>
    </source>
</evidence>
<dbReference type="Pfam" id="PF00076">
    <property type="entry name" value="RRM_1"/>
    <property type="match status" value="2"/>
</dbReference>
<dbReference type="InterPro" id="IPR012677">
    <property type="entry name" value="Nucleotide-bd_a/b_plait_sf"/>
</dbReference>
<dbReference type="SUPFAM" id="SSF54928">
    <property type="entry name" value="RNA-binding domain, RBD"/>
    <property type="match status" value="2"/>
</dbReference>
<dbReference type="AlphaFoldDB" id="A0A2K2BKI8"/>
<dbReference type="Proteomes" id="UP000006729">
    <property type="component" value="Chromosome 2"/>
</dbReference>
<evidence type="ECO:0000259" key="2">
    <source>
        <dbReference type="PROSITE" id="PS50102"/>
    </source>
</evidence>
<feature type="domain" description="RRM" evidence="2">
    <location>
        <begin position="53"/>
        <end position="125"/>
    </location>
</feature>
<dbReference type="EMBL" id="CM009291">
    <property type="protein sequence ID" value="PNT50291.1"/>
    <property type="molecule type" value="Genomic_DNA"/>
</dbReference>
<sequence length="125" mass="13797">MINRFFFIVLIQLQQLHYIIWKLGGILAKNWKDEILSSMVSRNPETGVSRGCGYITMSSIESATNAVSALDGSLRNLFSQFGVVDSARVLYDRRGGKNPTYAFLSFSSAAERDAALSMNGTVKAH</sequence>
<dbReference type="PANTHER" id="PTHR15241:SF355">
    <property type="entry name" value="28 KDA RIBONUCLEOPROTEIN, CHLOROPLASTIC"/>
    <property type="match status" value="1"/>
</dbReference>
<protein>
    <recommendedName>
        <fullName evidence="2">RRM domain-containing protein</fullName>
    </recommendedName>
</protein>
<reference evidence="3 4" key="1">
    <citation type="journal article" date="2006" name="Science">
        <title>The genome of black cottonwood, Populus trichocarpa (Torr. &amp; Gray).</title>
        <authorList>
            <person name="Tuskan G.A."/>
            <person name="Difazio S."/>
            <person name="Jansson S."/>
            <person name="Bohlmann J."/>
            <person name="Grigoriev I."/>
            <person name="Hellsten U."/>
            <person name="Putnam N."/>
            <person name="Ralph S."/>
            <person name="Rombauts S."/>
            <person name="Salamov A."/>
            <person name="Schein J."/>
            <person name="Sterck L."/>
            <person name="Aerts A."/>
            <person name="Bhalerao R.R."/>
            <person name="Bhalerao R.P."/>
            <person name="Blaudez D."/>
            <person name="Boerjan W."/>
            <person name="Brun A."/>
            <person name="Brunner A."/>
            <person name="Busov V."/>
            <person name="Campbell M."/>
            <person name="Carlson J."/>
            <person name="Chalot M."/>
            <person name="Chapman J."/>
            <person name="Chen G.L."/>
            <person name="Cooper D."/>
            <person name="Coutinho P.M."/>
            <person name="Couturier J."/>
            <person name="Covert S."/>
            <person name="Cronk Q."/>
            <person name="Cunningham R."/>
            <person name="Davis J."/>
            <person name="Degroeve S."/>
            <person name="Dejardin A."/>
            <person name="Depamphilis C."/>
            <person name="Detter J."/>
            <person name="Dirks B."/>
            <person name="Dubchak I."/>
            <person name="Duplessis S."/>
            <person name="Ehlting J."/>
            <person name="Ellis B."/>
            <person name="Gendler K."/>
            <person name="Goodstein D."/>
            <person name="Gribskov M."/>
            <person name="Grimwood J."/>
            <person name="Groover A."/>
            <person name="Gunter L."/>
            <person name="Hamberger B."/>
            <person name="Heinze B."/>
            <person name="Helariutta Y."/>
            <person name="Henrissat B."/>
            <person name="Holligan D."/>
            <person name="Holt R."/>
            <person name="Huang W."/>
            <person name="Islam-Faridi N."/>
            <person name="Jones S."/>
            <person name="Jones-Rhoades M."/>
            <person name="Jorgensen R."/>
            <person name="Joshi C."/>
            <person name="Kangasjarvi J."/>
            <person name="Karlsson J."/>
            <person name="Kelleher C."/>
            <person name="Kirkpatrick R."/>
            <person name="Kirst M."/>
            <person name="Kohler A."/>
            <person name="Kalluri U."/>
            <person name="Larimer F."/>
            <person name="Leebens-Mack J."/>
            <person name="Leple J.C."/>
            <person name="Locascio P."/>
            <person name="Lou Y."/>
            <person name="Lucas S."/>
            <person name="Martin F."/>
            <person name="Montanini B."/>
            <person name="Napoli C."/>
            <person name="Nelson D.R."/>
            <person name="Nelson C."/>
            <person name="Nieminen K."/>
            <person name="Nilsson O."/>
            <person name="Pereda V."/>
            <person name="Peter G."/>
            <person name="Philippe R."/>
            <person name="Pilate G."/>
            <person name="Poliakov A."/>
            <person name="Razumovskaya J."/>
            <person name="Richardson P."/>
            <person name="Rinaldi C."/>
            <person name="Ritland K."/>
            <person name="Rouze P."/>
            <person name="Ryaboy D."/>
            <person name="Schmutz J."/>
            <person name="Schrader J."/>
            <person name="Segerman B."/>
            <person name="Shin H."/>
            <person name="Siddiqui A."/>
            <person name="Sterky F."/>
            <person name="Terry A."/>
            <person name="Tsai C.J."/>
            <person name="Uberbacher E."/>
            <person name="Unneberg P."/>
            <person name="Vahala J."/>
            <person name="Wall K."/>
            <person name="Wessler S."/>
            <person name="Yang G."/>
            <person name="Yin T."/>
            <person name="Douglas C."/>
            <person name="Marra M."/>
            <person name="Sandberg G."/>
            <person name="Van de Peer Y."/>
            <person name="Rokhsar D."/>
        </authorList>
    </citation>
    <scope>NUCLEOTIDE SEQUENCE [LARGE SCALE GENOMIC DNA]</scope>
    <source>
        <strain evidence="4">cv. Nisqually</strain>
    </source>
</reference>
<dbReference type="InParanoid" id="A0A2K2BKI8"/>
<proteinExistence type="predicted"/>
<dbReference type="InterPro" id="IPR000504">
    <property type="entry name" value="RRM_dom"/>
</dbReference>
<dbReference type="STRING" id="3694.A0A2K2BKI8"/>
<evidence type="ECO:0000256" key="1">
    <source>
        <dbReference type="PROSITE-ProRule" id="PRU00176"/>
    </source>
</evidence>
<evidence type="ECO:0000313" key="3">
    <source>
        <dbReference type="EMBL" id="PNT50291.1"/>
    </source>
</evidence>
<organism evidence="3 4">
    <name type="scientific">Populus trichocarpa</name>
    <name type="common">Western balsam poplar</name>
    <name type="synonym">Populus balsamifera subsp. trichocarpa</name>
    <dbReference type="NCBI Taxonomy" id="3694"/>
    <lineage>
        <taxon>Eukaryota</taxon>
        <taxon>Viridiplantae</taxon>
        <taxon>Streptophyta</taxon>
        <taxon>Embryophyta</taxon>
        <taxon>Tracheophyta</taxon>
        <taxon>Spermatophyta</taxon>
        <taxon>Magnoliopsida</taxon>
        <taxon>eudicotyledons</taxon>
        <taxon>Gunneridae</taxon>
        <taxon>Pentapetalae</taxon>
        <taxon>rosids</taxon>
        <taxon>fabids</taxon>
        <taxon>Malpighiales</taxon>
        <taxon>Salicaceae</taxon>
        <taxon>Saliceae</taxon>
        <taxon>Populus</taxon>
    </lineage>
</organism>
<name>A0A2K2BKI8_POPTR</name>
<gene>
    <name evidence="3" type="ORF">POPTR_002G179700</name>
</gene>
<dbReference type="InterPro" id="IPR035979">
    <property type="entry name" value="RBD_domain_sf"/>
</dbReference>
<keyword evidence="1" id="KW-0694">RNA-binding</keyword>
<dbReference type="GO" id="GO:0003723">
    <property type="term" value="F:RNA binding"/>
    <property type="evidence" value="ECO:0007669"/>
    <property type="project" value="UniProtKB-UniRule"/>
</dbReference>
<dbReference type="PANTHER" id="PTHR15241">
    <property type="entry name" value="TRANSFORMER-2-RELATED"/>
    <property type="match status" value="1"/>
</dbReference>
<dbReference type="PROSITE" id="PS50102">
    <property type="entry name" value="RRM"/>
    <property type="match status" value="1"/>
</dbReference>
<accession>A0A2K2BKI8</accession>